<organism evidence="3 4">
    <name type="scientific">Flavobacterium bizetiae</name>
    <dbReference type="NCBI Taxonomy" id="2704140"/>
    <lineage>
        <taxon>Bacteria</taxon>
        <taxon>Pseudomonadati</taxon>
        <taxon>Bacteroidota</taxon>
        <taxon>Flavobacteriia</taxon>
        <taxon>Flavobacteriales</taxon>
        <taxon>Flavobacteriaceae</taxon>
        <taxon>Flavobacterium</taxon>
    </lineage>
</organism>
<dbReference type="Proteomes" id="UP000479938">
    <property type="component" value="Unassembled WGS sequence"/>
</dbReference>
<feature type="transmembrane region" description="Helical" evidence="1">
    <location>
        <begin position="34"/>
        <end position="57"/>
    </location>
</feature>
<keyword evidence="1" id="KW-1133">Transmembrane helix</keyword>
<feature type="transmembrane region" description="Helical" evidence="1">
    <location>
        <begin position="86"/>
        <end position="108"/>
    </location>
</feature>
<protein>
    <recommendedName>
        <fullName evidence="2">TonB C-terminal domain-containing protein</fullName>
    </recommendedName>
</protein>
<dbReference type="Pfam" id="PF05569">
    <property type="entry name" value="Peptidase_M56"/>
    <property type="match status" value="1"/>
</dbReference>
<dbReference type="GO" id="GO:0031992">
    <property type="term" value="F:energy transducer activity"/>
    <property type="evidence" value="ECO:0007669"/>
    <property type="project" value="TreeGrafter"/>
</dbReference>
<sequence length="407" mass="46977">MILYLLKSGILLLVFYAVYKLWLENEKMFRFNRIYLLGSLVFSFVIPLQVISFNAGFSNKIGFIQLEELVIQKSNEKLGTISFDDFATVFIAMVYVFVVLMLSIRFVLNLYSFYKRTKNNEIQFVQGEKIVLIEEPVLPHSFWKSIFINKNEFEKGKIPSELIAHEKAHLDQKHTLDILFIEIFQIVFWFNPLLLFYKKAIKLNHEFLADEVVNIQFQSVRNYQNLLLDFASNKNTVALASNINYLITKKRLLMMTKKESPIKIVLKVFSVGVMYALLLFVFSTKATAQKGSNKSDVKDKDLYTMANIEKLPEFPGGLTEFYKFIGKKFKMPAEAQKNKLEGKAYMQFIIEKDGSLSDIKTLQDPGYGIGDEATRVLKLSPKWTAATQEGKPVRVMYSLPITIQSNK</sequence>
<dbReference type="EMBL" id="CADCSU010000087">
    <property type="protein sequence ID" value="CAA9198520.1"/>
    <property type="molecule type" value="Genomic_DNA"/>
</dbReference>
<reference evidence="3 4" key="1">
    <citation type="submission" date="2020-02" db="EMBL/GenBank/DDBJ databases">
        <authorList>
            <person name="Criscuolo A."/>
        </authorList>
    </citation>
    <scope>NUCLEOTIDE SEQUENCE [LARGE SCALE GENOMIC DNA]</scope>
    <source>
        <strain evidence="3">CIP105534</strain>
    </source>
</reference>
<evidence type="ECO:0000259" key="2">
    <source>
        <dbReference type="PROSITE" id="PS52015"/>
    </source>
</evidence>
<feature type="transmembrane region" description="Helical" evidence="1">
    <location>
        <begin position="6"/>
        <end position="22"/>
    </location>
</feature>
<dbReference type="Pfam" id="PF03544">
    <property type="entry name" value="TonB_C"/>
    <property type="match status" value="1"/>
</dbReference>
<dbReference type="RefSeq" id="WP_173970780.1">
    <property type="nucleotide sequence ID" value="NZ_CADCSU010000087.1"/>
</dbReference>
<dbReference type="GO" id="GO:0098797">
    <property type="term" value="C:plasma membrane protein complex"/>
    <property type="evidence" value="ECO:0007669"/>
    <property type="project" value="TreeGrafter"/>
</dbReference>
<feature type="domain" description="TonB C-terminal" evidence="2">
    <location>
        <begin position="316"/>
        <end position="407"/>
    </location>
</feature>
<proteinExistence type="predicted"/>
<dbReference type="PANTHER" id="PTHR33446">
    <property type="entry name" value="PROTEIN TONB-RELATED"/>
    <property type="match status" value="1"/>
</dbReference>
<feature type="transmembrane region" description="Helical" evidence="1">
    <location>
        <begin position="264"/>
        <end position="282"/>
    </location>
</feature>
<dbReference type="CDD" id="cd07341">
    <property type="entry name" value="M56_BlaR1_MecR1_like"/>
    <property type="match status" value="1"/>
</dbReference>
<accession>A0A6J4GHX7</accession>
<dbReference type="AlphaFoldDB" id="A0A6J4GHX7"/>
<name>A0A6J4GHX7_9FLAO</name>
<dbReference type="Gene3D" id="3.30.1150.10">
    <property type="match status" value="1"/>
</dbReference>
<keyword evidence="1" id="KW-0812">Transmembrane</keyword>
<dbReference type="PROSITE" id="PS52015">
    <property type="entry name" value="TONB_CTD"/>
    <property type="match status" value="1"/>
</dbReference>
<evidence type="ECO:0000313" key="3">
    <source>
        <dbReference type="EMBL" id="CAA9198520.1"/>
    </source>
</evidence>
<evidence type="ECO:0000256" key="1">
    <source>
        <dbReference type="SAM" id="Phobius"/>
    </source>
</evidence>
<keyword evidence="4" id="KW-1185">Reference proteome</keyword>
<gene>
    <name evidence="3" type="ORF">FLA105534_02161</name>
</gene>
<dbReference type="InterPro" id="IPR051045">
    <property type="entry name" value="TonB-dependent_transducer"/>
</dbReference>
<keyword evidence="1" id="KW-0472">Membrane</keyword>
<evidence type="ECO:0000313" key="4">
    <source>
        <dbReference type="Proteomes" id="UP000479938"/>
    </source>
</evidence>
<dbReference type="InterPro" id="IPR008756">
    <property type="entry name" value="Peptidase_M56"/>
</dbReference>
<dbReference type="SUPFAM" id="SSF74653">
    <property type="entry name" value="TolA/TonB C-terminal domain"/>
    <property type="match status" value="1"/>
</dbReference>
<dbReference type="PANTHER" id="PTHR33446:SF2">
    <property type="entry name" value="PROTEIN TONB"/>
    <property type="match status" value="1"/>
</dbReference>
<dbReference type="GO" id="GO:0055085">
    <property type="term" value="P:transmembrane transport"/>
    <property type="evidence" value="ECO:0007669"/>
    <property type="project" value="InterPro"/>
</dbReference>
<dbReference type="InterPro" id="IPR037682">
    <property type="entry name" value="TonB_C"/>
</dbReference>